<dbReference type="Proteomes" id="UP000789342">
    <property type="component" value="Unassembled WGS sequence"/>
</dbReference>
<name>A0A9N9H3N9_9GLOM</name>
<dbReference type="EMBL" id="CAJVPV010010892">
    <property type="protein sequence ID" value="CAG8655842.1"/>
    <property type="molecule type" value="Genomic_DNA"/>
</dbReference>
<comment type="caution">
    <text evidence="1">The sequence shown here is derived from an EMBL/GenBank/DDBJ whole genome shotgun (WGS) entry which is preliminary data.</text>
</comment>
<dbReference type="AlphaFoldDB" id="A0A9N9H3N9"/>
<dbReference type="Gene3D" id="3.40.1310.20">
    <property type="match status" value="1"/>
</dbReference>
<evidence type="ECO:0000313" key="2">
    <source>
        <dbReference type="Proteomes" id="UP000789342"/>
    </source>
</evidence>
<gene>
    <name evidence="1" type="ORF">AMORRO_LOCUS10183</name>
</gene>
<keyword evidence="2" id="KW-1185">Reference proteome</keyword>
<evidence type="ECO:0000313" key="1">
    <source>
        <dbReference type="EMBL" id="CAG8655842.1"/>
    </source>
</evidence>
<accession>A0A9N9H3N9</accession>
<reference evidence="1" key="1">
    <citation type="submission" date="2021-06" db="EMBL/GenBank/DDBJ databases">
        <authorList>
            <person name="Kallberg Y."/>
            <person name="Tangrot J."/>
            <person name="Rosling A."/>
        </authorList>
    </citation>
    <scope>NUCLEOTIDE SEQUENCE</scope>
    <source>
        <strain evidence="1">CL551</strain>
    </source>
</reference>
<proteinExistence type="predicted"/>
<sequence>MSVELTRELTRRKRREVPLIDLSDQDELESVMEKSDSYFLQKIQDRAHMQGFAILKDQMRIGKYTQTNKSGIKGLFESNSIHINFANGTPEQCRDYCSKKYNRCKDHNGCKCDYFNLEKMCDKCDENCTRTLARVCDVNKNDTNSGPWEFGDISVRSNNQVGNNINKYTKNMKSLEIEYMKEAINKIIKGENVDKTIVEYAPMILSRVTISIDRIKKAVDNIDSKFMERCWKPCNIYIFGTPGTGKTFWSSIVFPNAYKKSMDEDWKWVQVKNSSREYIGMYQVFTSNSGLRELYDYWEDLPFYVRSNGYRIPNRKYYSAVERRFDFVVEYRRYRDDNIPVCSGECVCCKVRRIFHKGSKEKFQKLEFDVEFNEGVTQEYVSRIVKKLSKKGKLLKMGNKIIWRENFESNNRYVITDSNSDDGLVSDFITYPEIIKKLNERVVDFDDIEIIEEIDICELGGESSGSKKRDYENDNNFNLKRQKISDVINTYDDDIFENLDDV</sequence>
<organism evidence="1 2">
    <name type="scientific">Acaulospora morrowiae</name>
    <dbReference type="NCBI Taxonomy" id="94023"/>
    <lineage>
        <taxon>Eukaryota</taxon>
        <taxon>Fungi</taxon>
        <taxon>Fungi incertae sedis</taxon>
        <taxon>Mucoromycota</taxon>
        <taxon>Glomeromycotina</taxon>
        <taxon>Glomeromycetes</taxon>
        <taxon>Diversisporales</taxon>
        <taxon>Acaulosporaceae</taxon>
        <taxon>Acaulospora</taxon>
    </lineage>
</organism>
<dbReference type="OrthoDB" id="2402023at2759"/>
<protein>
    <submittedName>
        <fullName evidence="1">8714_t:CDS:1</fullName>
    </submittedName>
</protein>